<keyword evidence="2" id="KW-0378">Hydrolase</keyword>
<dbReference type="GO" id="GO:0004527">
    <property type="term" value="F:exonuclease activity"/>
    <property type="evidence" value="ECO:0007669"/>
    <property type="project" value="UniProtKB-KW"/>
</dbReference>
<dbReference type="Pfam" id="PF03372">
    <property type="entry name" value="Exo_endo_phos"/>
    <property type="match status" value="1"/>
</dbReference>
<dbReference type="Gene3D" id="3.60.10.10">
    <property type="entry name" value="Endonuclease/exonuclease/phosphatase"/>
    <property type="match status" value="1"/>
</dbReference>
<reference evidence="2 3" key="1">
    <citation type="journal article" date="2018" name="Nat. Biotechnol.">
        <title>A standardized bacterial taxonomy based on genome phylogeny substantially revises the tree of life.</title>
        <authorList>
            <person name="Parks D.H."/>
            <person name="Chuvochina M."/>
            <person name="Waite D.W."/>
            <person name="Rinke C."/>
            <person name="Skarshewski A."/>
            <person name="Chaumeil P.A."/>
            <person name="Hugenholtz P."/>
        </authorList>
    </citation>
    <scope>NUCLEOTIDE SEQUENCE [LARGE SCALE GENOMIC DNA]</scope>
    <source>
        <strain evidence="2">UBA11247</strain>
    </source>
</reference>
<name>A0A3D4T1T2_9CORY</name>
<feature type="domain" description="Endonuclease/exonuclease/phosphatase" evidence="1">
    <location>
        <begin position="104"/>
        <end position="311"/>
    </location>
</feature>
<dbReference type="AlphaFoldDB" id="A0A3D4T1T2"/>
<comment type="caution">
    <text evidence="2">The sequence shown here is derived from an EMBL/GenBank/DDBJ whole genome shotgun (WGS) entry which is preliminary data.</text>
</comment>
<evidence type="ECO:0000313" key="3">
    <source>
        <dbReference type="Proteomes" id="UP000261739"/>
    </source>
</evidence>
<dbReference type="Proteomes" id="UP000261739">
    <property type="component" value="Unassembled WGS sequence"/>
</dbReference>
<dbReference type="SUPFAM" id="SSF56219">
    <property type="entry name" value="DNase I-like"/>
    <property type="match status" value="1"/>
</dbReference>
<evidence type="ECO:0000259" key="1">
    <source>
        <dbReference type="Pfam" id="PF03372"/>
    </source>
</evidence>
<dbReference type="EMBL" id="DQID01000205">
    <property type="protein sequence ID" value="HCT14710.1"/>
    <property type="molecule type" value="Genomic_DNA"/>
</dbReference>
<dbReference type="STRING" id="863239.GCA_000213935_01556"/>
<keyword evidence="2" id="KW-0540">Nuclease</keyword>
<gene>
    <name evidence="2" type="ORF">DIW82_07955</name>
</gene>
<dbReference type="GO" id="GO:0004519">
    <property type="term" value="F:endonuclease activity"/>
    <property type="evidence" value="ECO:0007669"/>
    <property type="project" value="UniProtKB-KW"/>
</dbReference>
<protein>
    <submittedName>
        <fullName evidence="2">Endonuclease/exonuclease/phosphatase family protein</fullName>
    </submittedName>
</protein>
<proteinExistence type="predicted"/>
<keyword evidence="2" id="KW-0269">Exonuclease</keyword>
<keyword evidence="2" id="KW-0255">Endonuclease</keyword>
<organism evidence="2 3">
    <name type="scientific">Corynebacterium nuruki</name>
    <dbReference type="NCBI Taxonomy" id="1032851"/>
    <lineage>
        <taxon>Bacteria</taxon>
        <taxon>Bacillati</taxon>
        <taxon>Actinomycetota</taxon>
        <taxon>Actinomycetes</taxon>
        <taxon>Mycobacteriales</taxon>
        <taxon>Corynebacteriaceae</taxon>
        <taxon>Corynebacterium</taxon>
    </lineage>
</organism>
<evidence type="ECO:0000313" key="2">
    <source>
        <dbReference type="EMBL" id="HCT14710.1"/>
    </source>
</evidence>
<dbReference type="InterPro" id="IPR036691">
    <property type="entry name" value="Endo/exonu/phosph_ase_sf"/>
</dbReference>
<accession>A0A3D4T1T2</accession>
<sequence>MLSAFCLVWATAPLWGRFTAALPDALAWSVPVAQASWPVGATLTVVAVTGAGVRAGRTVPVVVLGAGVLVTAGLAPAALDHAGRSAGLPDSTRDRAPGTFRVLSVNTWYHQADRTALADIARDLRPDAVMLLETSTAEAAAVAEVTGLRSVLPVSTRSRGGGTALLLPPDEISGAPFPAYDAHLTRHQMPVAGVRSGATLTAVHTNAPFNRELVAGWTREFDDLRDRVAGRAATTPLLIAGDLNASGAHPEFRRLTDGLSDCTGATSGMLAAPTWPAAGVASWPVARLDHILVRGGDCLAGGTVDVPGSDHRGVWADVRWARGAGH</sequence>
<dbReference type="InterPro" id="IPR005135">
    <property type="entry name" value="Endo/exonuclease/phosphatase"/>
</dbReference>